<keyword evidence="8" id="KW-0732">Signal</keyword>
<dbReference type="Gene3D" id="3.40.390.10">
    <property type="entry name" value="Collagenase (Catalytic Domain)"/>
    <property type="match status" value="1"/>
</dbReference>
<feature type="signal peptide" evidence="8">
    <location>
        <begin position="1"/>
        <end position="24"/>
    </location>
</feature>
<feature type="chain" id="PRO_5004172000" evidence="8">
    <location>
        <begin position="25"/>
        <end position="693"/>
    </location>
</feature>
<evidence type="ECO:0000256" key="4">
    <source>
        <dbReference type="ARBA" id="ARBA00022723"/>
    </source>
</evidence>
<dbReference type="eggNOG" id="COG3590">
    <property type="taxonomic scope" value="Bacteria"/>
</dbReference>
<dbReference type="InterPro" id="IPR000718">
    <property type="entry name" value="Peptidase_M13"/>
</dbReference>
<dbReference type="OrthoDB" id="9775677at2"/>
<reference evidence="11 12" key="1">
    <citation type="journal article" date="2010" name="J. Bacteriol.">
        <title>Genome sequences of Pelagibaca bermudensis HTCC2601T and Maritimibacter alkaliphilus HTCC2654T, the type strains of two marine Roseobacter genera.</title>
        <authorList>
            <person name="Thrash J.C."/>
            <person name="Cho J.C."/>
            <person name="Ferriera S."/>
            <person name="Johnson J."/>
            <person name="Vergin K.L."/>
            <person name="Giovannoni S.J."/>
        </authorList>
    </citation>
    <scope>NUCLEOTIDE SEQUENCE [LARGE SCALE GENOMIC DNA]</scope>
    <source>
        <strain evidence="12">DSM 26914 / JCM 13377 / KCTC 12554 / HTCC2601</strain>
    </source>
</reference>
<dbReference type="InterPro" id="IPR008753">
    <property type="entry name" value="Peptidase_M13_N"/>
</dbReference>
<dbReference type="AlphaFoldDB" id="Q0FT66"/>
<sequence>MTDYSGLTATIAAAVGLSFGTAMAVDAQDTKAVGPDQLVFSVENMDPSVDPAEDFYRYASGGWLDRIERPEKHPKYGIFTVTGELVQAQVSEIFAHAAEEADEAPDGSPSQLVGDFYRAYMDTAAIDARGIAPIEAELDRVDAMTGLPDLVPFLLRMDEIGVAGVLLGFGHTEGALDNSQYEIAFSSGGFAINPRFASVLEEPDNGARLTAYRTFLAQTLMAAGYPAGDASRIAHDAVDIERVLHSGMLSPVERANPQMRYNPMTLAEVQAQIPEIDLTDLLEQAGYPEGIEDVVLVSPRYLPVLSELLRTRPFEEIKDYLKLRVILTFAPVMSTAFEEANQAFNAALLGSTEAPSREERAFALIADRLAHPLGQLYVEAVLSEDARTTAEQMFARIKAVFSERIPTRDWLSEETRVEAAEKLDALTAKMGGPEEWIDYSSVEIGPDPVANLIAIAAFEHERYMAQYGGPVVREAFNNSSTWPTTVNAAYSPGINGYEVPAAILQPPFFEPEKDAPVWFCRMGAILGHEMTHGFDSSGRQYDADGNLRDWWTFDDSVRFAEKAEKLVEQANNYEIAPGLMANGPLEVGENMADLGGITLAHEALLDYLAEHPEDNVEIDGFTPEQRCFLSWAQTWTSKSTEAYDRLLVAGDPHAPSPYRAIAALQHLPAFYEAFGIEEGDPMWLPPEERIAAW</sequence>
<dbReference type="InterPro" id="IPR018497">
    <property type="entry name" value="Peptidase_M13_C"/>
</dbReference>
<evidence type="ECO:0000256" key="7">
    <source>
        <dbReference type="ARBA" id="ARBA00023049"/>
    </source>
</evidence>
<evidence type="ECO:0000256" key="5">
    <source>
        <dbReference type="ARBA" id="ARBA00022801"/>
    </source>
</evidence>
<dbReference type="InterPro" id="IPR042089">
    <property type="entry name" value="Peptidase_M13_dom_2"/>
</dbReference>
<dbReference type="Proteomes" id="UP000006230">
    <property type="component" value="Unassembled WGS sequence"/>
</dbReference>
<dbReference type="GO" id="GO:0005886">
    <property type="term" value="C:plasma membrane"/>
    <property type="evidence" value="ECO:0007669"/>
    <property type="project" value="TreeGrafter"/>
</dbReference>
<keyword evidence="4" id="KW-0479">Metal-binding</keyword>
<dbReference type="HOGENOM" id="CLU_006187_7_2_5"/>
<dbReference type="RefSeq" id="WP_007799078.1">
    <property type="nucleotide sequence ID" value="NZ_DS022276.1"/>
</dbReference>
<dbReference type="PROSITE" id="PS51885">
    <property type="entry name" value="NEPRILYSIN"/>
    <property type="match status" value="1"/>
</dbReference>
<dbReference type="PANTHER" id="PTHR11733">
    <property type="entry name" value="ZINC METALLOPROTEASE FAMILY M13 NEPRILYSIN-RELATED"/>
    <property type="match status" value="1"/>
</dbReference>
<proteinExistence type="inferred from homology"/>
<accession>Q0FT66</accession>
<name>Q0FT66_SALBH</name>
<dbReference type="CDD" id="cd08662">
    <property type="entry name" value="M13"/>
    <property type="match status" value="1"/>
</dbReference>
<comment type="caution">
    <text evidence="11">The sequence shown here is derived from an EMBL/GenBank/DDBJ whole genome shotgun (WGS) entry which is preliminary data.</text>
</comment>
<dbReference type="InterPro" id="IPR024079">
    <property type="entry name" value="MetalloPept_cat_dom_sf"/>
</dbReference>
<comment type="similarity">
    <text evidence="2">Belongs to the peptidase M13 family.</text>
</comment>
<organism evidence="11 12">
    <name type="scientific">Salipiger bermudensis (strain DSM 26914 / JCM 13377 / KCTC 12554 / HTCC2601)</name>
    <name type="common">Pelagibaca bermudensis</name>
    <dbReference type="NCBI Taxonomy" id="314265"/>
    <lineage>
        <taxon>Bacteria</taxon>
        <taxon>Pseudomonadati</taxon>
        <taxon>Pseudomonadota</taxon>
        <taxon>Alphaproteobacteria</taxon>
        <taxon>Rhodobacterales</taxon>
        <taxon>Roseobacteraceae</taxon>
        <taxon>Salipiger</taxon>
    </lineage>
</organism>
<dbReference type="PRINTS" id="PR00786">
    <property type="entry name" value="NEPRILYSIN"/>
</dbReference>
<evidence type="ECO:0000256" key="1">
    <source>
        <dbReference type="ARBA" id="ARBA00001947"/>
    </source>
</evidence>
<evidence type="ECO:0000313" key="11">
    <source>
        <dbReference type="EMBL" id="EAU47303.1"/>
    </source>
</evidence>
<dbReference type="GO" id="GO:0004222">
    <property type="term" value="F:metalloendopeptidase activity"/>
    <property type="evidence" value="ECO:0007669"/>
    <property type="project" value="InterPro"/>
</dbReference>
<gene>
    <name evidence="11" type="ORF">R2601_20866</name>
</gene>
<keyword evidence="12" id="KW-1185">Reference proteome</keyword>
<keyword evidence="5" id="KW-0378">Hydrolase</keyword>
<dbReference type="GO" id="GO:0046872">
    <property type="term" value="F:metal ion binding"/>
    <property type="evidence" value="ECO:0007669"/>
    <property type="project" value="UniProtKB-KW"/>
</dbReference>
<evidence type="ECO:0000256" key="3">
    <source>
        <dbReference type="ARBA" id="ARBA00022670"/>
    </source>
</evidence>
<evidence type="ECO:0000259" key="9">
    <source>
        <dbReference type="Pfam" id="PF01431"/>
    </source>
</evidence>
<keyword evidence="7" id="KW-0482">Metalloprotease</keyword>
<keyword evidence="3" id="KW-0645">Protease</keyword>
<evidence type="ECO:0000256" key="2">
    <source>
        <dbReference type="ARBA" id="ARBA00007357"/>
    </source>
</evidence>
<feature type="domain" description="Peptidase M13 N-terminal" evidence="10">
    <location>
        <begin position="51"/>
        <end position="433"/>
    </location>
</feature>
<evidence type="ECO:0000259" key="10">
    <source>
        <dbReference type="Pfam" id="PF05649"/>
    </source>
</evidence>
<evidence type="ECO:0000256" key="6">
    <source>
        <dbReference type="ARBA" id="ARBA00022833"/>
    </source>
</evidence>
<comment type="cofactor">
    <cofactor evidence="1">
        <name>Zn(2+)</name>
        <dbReference type="ChEBI" id="CHEBI:29105"/>
    </cofactor>
</comment>
<dbReference type="Pfam" id="PF05649">
    <property type="entry name" value="Peptidase_M13_N"/>
    <property type="match status" value="1"/>
</dbReference>
<feature type="domain" description="Peptidase M13 C-terminal" evidence="9">
    <location>
        <begin position="487"/>
        <end position="689"/>
    </location>
</feature>
<dbReference type="Pfam" id="PF01431">
    <property type="entry name" value="Peptidase_M13"/>
    <property type="match status" value="1"/>
</dbReference>
<dbReference type="STRING" id="314265.R2601_20866"/>
<evidence type="ECO:0000256" key="8">
    <source>
        <dbReference type="SAM" id="SignalP"/>
    </source>
</evidence>
<dbReference type="Gene3D" id="1.10.1380.10">
    <property type="entry name" value="Neutral endopeptidase , domain2"/>
    <property type="match status" value="1"/>
</dbReference>
<dbReference type="SUPFAM" id="SSF55486">
    <property type="entry name" value="Metalloproteases ('zincins'), catalytic domain"/>
    <property type="match status" value="1"/>
</dbReference>
<dbReference type="EMBL" id="AATQ01000007">
    <property type="protein sequence ID" value="EAU47303.1"/>
    <property type="molecule type" value="Genomic_DNA"/>
</dbReference>
<keyword evidence="6" id="KW-0862">Zinc</keyword>
<dbReference type="GO" id="GO:0016485">
    <property type="term" value="P:protein processing"/>
    <property type="evidence" value="ECO:0007669"/>
    <property type="project" value="TreeGrafter"/>
</dbReference>
<evidence type="ECO:0000313" key="12">
    <source>
        <dbReference type="Proteomes" id="UP000006230"/>
    </source>
</evidence>
<dbReference type="PANTHER" id="PTHR11733:SF167">
    <property type="entry name" value="FI17812P1-RELATED"/>
    <property type="match status" value="1"/>
</dbReference>
<protein>
    <submittedName>
        <fullName evidence="11">Probable zinc metalloproteinase</fullName>
    </submittedName>
</protein>